<dbReference type="PROSITE" id="PS50850">
    <property type="entry name" value="MFS"/>
    <property type="match status" value="1"/>
</dbReference>
<feature type="transmembrane region" description="Helical" evidence="8">
    <location>
        <begin position="343"/>
        <end position="365"/>
    </location>
</feature>
<protein>
    <submittedName>
        <fullName evidence="10">Bcr/CflA family drug resistance efflux transporter</fullName>
    </submittedName>
</protein>
<dbReference type="PROSITE" id="PS00216">
    <property type="entry name" value="SUGAR_TRANSPORT_1"/>
    <property type="match status" value="1"/>
</dbReference>
<proteinExistence type="inferred from homology"/>
<feature type="transmembrane region" description="Helical" evidence="8">
    <location>
        <begin position="12"/>
        <end position="33"/>
    </location>
</feature>
<feature type="transmembrane region" description="Helical" evidence="8">
    <location>
        <begin position="371"/>
        <end position="390"/>
    </location>
</feature>
<feature type="transmembrane region" description="Helical" evidence="8">
    <location>
        <begin position="135"/>
        <end position="157"/>
    </location>
</feature>
<dbReference type="FunFam" id="1.20.1720.10:FF:000005">
    <property type="entry name" value="Bcr/CflA family efflux transporter"/>
    <property type="match status" value="1"/>
</dbReference>
<feature type="transmembrane region" description="Helical" evidence="8">
    <location>
        <begin position="45"/>
        <end position="66"/>
    </location>
</feature>
<dbReference type="EMBL" id="BONI01000090">
    <property type="protein sequence ID" value="GIG10475.1"/>
    <property type="molecule type" value="Genomic_DNA"/>
</dbReference>
<organism evidence="10 11">
    <name type="scientific">Catellatospora coxensis</name>
    <dbReference type="NCBI Taxonomy" id="310354"/>
    <lineage>
        <taxon>Bacteria</taxon>
        <taxon>Bacillati</taxon>
        <taxon>Actinomycetota</taxon>
        <taxon>Actinomycetes</taxon>
        <taxon>Micromonosporales</taxon>
        <taxon>Micromonosporaceae</taxon>
        <taxon>Catellatospora</taxon>
    </lineage>
</organism>
<evidence type="ECO:0000256" key="3">
    <source>
        <dbReference type="ARBA" id="ARBA00022448"/>
    </source>
</evidence>
<dbReference type="InterPro" id="IPR005829">
    <property type="entry name" value="Sugar_transporter_CS"/>
</dbReference>
<feature type="transmembrane region" description="Helical" evidence="8">
    <location>
        <begin position="215"/>
        <end position="234"/>
    </location>
</feature>
<reference evidence="10 11" key="1">
    <citation type="submission" date="2021-01" db="EMBL/GenBank/DDBJ databases">
        <title>Whole genome shotgun sequence of Catellatospora coxensis NBRC 107359.</title>
        <authorList>
            <person name="Komaki H."/>
            <person name="Tamura T."/>
        </authorList>
    </citation>
    <scope>NUCLEOTIDE SEQUENCE [LARGE SCALE GENOMIC DNA]</scope>
    <source>
        <strain evidence="10 11">NBRC 107359</strain>
    </source>
</reference>
<evidence type="ECO:0000256" key="8">
    <source>
        <dbReference type="SAM" id="Phobius"/>
    </source>
</evidence>
<dbReference type="InterPro" id="IPR004812">
    <property type="entry name" value="Efflux_drug-R_Bcr/CmlA"/>
</dbReference>
<comment type="subcellular location">
    <subcellularLocation>
        <location evidence="1">Cell membrane</location>
        <topology evidence="1">Multi-pass membrane protein</topology>
    </subcellularLocation>
</comment>
<evidence type="ECO:0000256" key="1">
    <source>
        <dbReference type="ARBA" id="ARBA00004651"/>
    </source>
</evidence>
<dbReference type="AlphaFoldDB" id="A0A8J3L0Z1"/>
<feature type="transmembrane region" description="Helical" evidence="8">
    <location>
        <begin position="280"/>
        <end position="301"/>
    </location>
</feature>
<accession>A0A8J3L0Z1</accession>
<evidence type="ECO:0000256" key="7">
    <source>
        <dbReference type="ARBA" id="ARBA00023136"/>
    </source>
</evidence>
<evidence type="ECO:0000313" key="11">
    <source>
        <dbReference type="Proteomes" id="UP000630887"/>
    </source>
</evidence>
<comment type="caution">
    <text evidence="10">The sequence shown here is derived from an EMBL/GenBank/DDBJ whole genome shotgun (WGS) entry which is preliminary data.</text>
</comment>
<feature type="transmembrane region" description="Helical" evidence="8">
    <location>
        <begin position="78"/>
        <end position="98"/>
    </location>
</feature>
<evidence type="ECO:0000256" key="6">
    <source>
        <dbReference type="ARBA" id="ARBA00022989"/>
    </source>
</evidence>
<evidence type="ECO:0000256" key="2">
    <source>
        <dbReference type="ARBA" id="ARBA00006236"/>
    </source>
</evidence>
<sequence>MTPPPAQRRTLILVLGSMSAFGALSFDMYLPAFPTIAADLRVSPAAVQLTLTVALIGIALGQFVMGPLSDRWGRRRPITVGTVLFSVSSLLITVAPNIEVMTGLRLVQGFAGGIGIAISRAVVRDLYSGAEASRFFSRLTLVFGVAPVVAPTVGAAVLEFTSWRGVFALLALYGLVMVGVGWRFLPETLPAERRRTGGLAEVGRAFQVLAADRRFWGYTAAQGLTFAGMFAYLSSGSFVLQEVYGVSAQAYGLIFGLNALGLVAVGQLNARLVGRRTPRTLLFAALAGALAAGILMIGGAGLHSLTIVVAMLFVYIASLGMVAPNSTALALDGHAQMAGTAAALMGAVQSVIGAIAGPIVAALGASSGMPMAAAMFGFAALSVLTATVLTRPGRPSLA</sequence>
<dbReference type="RefSeq" id="WP_203698436.1">
    <property type="nucleotide sequence ID" value="NZ_BAAALC010000023.1"/>
</dbReference>
<dbReference type="NCBIfam" id="TIGR00710">
    <property type="entry name" value="efflux_Bcr_CflA"/>
    <property type="match status" value="1"/>
</dbReference>
<feature type="transmembrane region" description="Helical" evidence="8">
    <location>
        <begin position="104"/>
        <end position="123"/>
    </location>
</feature>
<evidence type="ECO:0000256" key="5">
    <source>
        <dbReference type="ARBA" id="ARBA00022692"/>
    </source>
</evidence>
<dbReference type="InterPro" id="IPR036259">
    <property type="entry name" value="MFS_trans_sf"/>
</dbReference>
<keyword evidence="6 8" id="KW-1133">Transmembrane helix</keyword>
<feature type="transmembrane region" description="Helical" evidence="8">
    <location>
        <begin position="163"/>
        <end position="185"/>
    </location>
</feature>
<evidence type="ECO:0000313" key="10">
    <source>
        <dbReference type="EMBL" id="GIG10475.1"/>
    </source>
</evidence>
<dbReference type="CDD" id="cd17320">
    <property type="entry name" value="MFS_MdfA_MDR_like"/>
    <property type="match status" value="1"/>
</dbReference>
<dbReference type="InterPro" id="IPR020846">
    <property type="entry name" value="MFS_dom"/>
</dbReference>
<dbReference type="PANTHER" id="PTHR23502:SF132">
    <property type="entry name" value="POLYAMINE TRANSPORTER 2-RELATED"/>
    <property type="match status" value="1"/>
</dbReference>
<dbReference type="SUPFAM" id="SSF103473">
    <property type="entry name" value="MFS general substrate transporter"/>
    <property type="match status" value="1"/>
</dbReference>
<evidence type="ECO:0000259" key="9">
    <source>
        <dbReference type="PROSITE" id="PS50850"/>
    </source>
</evidence>
<evidence type="ECO:0000256" key="4">
    <source>
        <dbReference type="ARBA" id="ARBA00022475"/>
    </source>
</evidence>
<comment type="similarity">
    <text evidence="2">Belongs to the major facilitator superfamily. Bcr/CmlA family.</text>
</comment>
<keyword evidence="4" id="KW-1003">Cell membrane</keyword>
<keyword evidence="7 8" id="KW-0472">Membrane</keyword>
<dbReference type="GO" id="GO:1990961">
    <property type="term" value="P:xenobiotic detoxification by transmembrane export across the plasma membrane"/>
    <property type="evidence" value="ECO:0007669"/>
    <property type="project" value="InterPro"/>
</dbReference>
<dbReference type="InterPro" id="IPR011701">
    <property type="entry name" value="MFS"/>
</dbReference>
<dbReference type="GO" id="GO:0042910">
    <property type="term" value="F:xenobiotic transmembrane transporter activity"/>
    <property type="evidence" value="ECO:0007669"/>
    <property type="project" value="InterPro"/>
</dbReference>
<dbReference type="Pfam" id="PF07690">
    <property type="entry name" value="MFS_1"/>
    <property type="match status" value="1"/>
</dbReference>
<dbReference type="Proteomes" id="UP000630887">
    <property type="component" value="Unassembled WGS sequence"/>
</dbReference>
<name>A0A8J3L0Z1_9ACTN</name>
<gene>
    <name evidence="10" type="primary">bcr</name>
    <name evidence="10" type="ORF">Cco03nite_71750</name>
</gene>
<feature type="transmembrane region" description="Helical" evidence="8">
    <location>
        <begin position="307"/>
        <end position="331"/>
    </location>
</feature>
<dbReference type="GO" id="GO:0005886">
    <property type="term" value="C:plasma membrane"/>
    <property type="evidence" value="ECO:0007669"/>
    <property type="project" value="UniProtKB-SubCell"/>
</dbReference>
<keyword evidence="5 8" id="KW-0812">Transmembrane</keyword>
<feature type="transmembrane region" description="Helical" evidence="8">
    <location>
        <begin position="246"/>
        <end position="268"/>
    </location>
</feature>
<keyword evidence="11" id="KW-1185">Reference proteome</keyword>
<keyword evidence="3" id="KW-0813">Transport</keyword>
<feature type="domain" description="Major facilitator superfamily (MFS) profile" evidence="9">
    <location>
        <begin position="11"/>
        <end position="394"/>
    </location>
</feature>
<dbReference type="PANTHER" id="PTHR23502">
    <property type="entry name" value="MAJOR FACILITATOR SUPERFAMILY"/>
    <property type="match status" value="1"/>
</dbReference>
<dbReference type="Gene3D" id="1.20.1720.10">
    <property type="entry name" value="Multidrug resistance protein D"/>
    <property type="match status" value="1"/>
</dbReference>